<reference evidence="8 9" key="1">
    <citation type="journal article" date="2015" name="Genome Announc.">
        <title>Genome Assemblies of Three Soil-Associated Devosia species: D. insulae, D. limi, and D. soli.</title>
        <authorList>
            <person name="Hassan Y.I."/>
            <person name="Lepp D."/>
            <person name="Zhou T."/>
        </authorList>
    </citation>
    <scope>NUCLEOTIDE SEQUENCE [LARGE SCALE GENOMIC DNA]</scope>
    <source>
        <strain evidence="8 9">DS-56</strain>
    </source>
</reference>
<comment type="cofactor">
    <cofactor evidence="6">
        <name>[2Fe-2S] cluster</name>
        <dbReference type="ChEBI" id="CHEBI:190135"/>
    </cofactor>
</comment>
<dbReference type="Pfam" id="PF00111">
    <property type="entry name" value="Fer2"/>
    <property type="match status" value="1"/>
</dbReference>
<accession>A0A1E5XNE8</accession>
<dbReference type="AlphaFoldDB" id="A0A1E5XNE8"/>
<dbReference type="SUPFAM" id="SSF54292">
    <property type="entry name" value="2Fe-2S ferredoxin-like"/>
    <property type="match status" value="1"/>
</dbReference>
<dbReference type="PROSITE" id="PS51085">
    <property type="entry name" value="2FE2S_FER_2"/>
    <property type="match status" value="1"/>
</dbReference>
<dbReference type="PANTHER" id="PTHR23426">
    <property type="entry name" value="FERREDOXIN/ADRENODOXIN"/>
    <property type="match status" value="1"/>
</dbReference>
<dbReference type="InterPro" id="IPR001055">
    <property type="entry name" value="Adrenodoxin-like"/>
</dbReference>
<evidence type="ECO:0000256" key="4">
    <source>
        <dbReference type="ARBA" id="ARBA00023004"/>
    </source>
</evidence>
<dbReference type="Proteomes" id="UP000095463">
    <property type="component" value="Unassembled WGS sequence"/>
</dbReference>
<dbReference type="EMBL" id="LAJE02000231">
    <property type="protein sequence ID" value="OEO30122.1"/>
    <property type="molecule type" value="Genomic_DNA"/>
</dbReference>
<organism evidence="8 9">
    <name type="scientific">Devosia insulae DS-56</name>
    <dbReference type="NCBI Taxonomy" id="1116389"/>
    <lineage>
        <taxon>Bacteria</taxon>
        <taxon>Pseudomonadati</taxon>
        <taxon>Pseudomonadota</taxon>
        <taxon>Alphaproteobacteria</taxon>
        <taxon>Hyphomicrobiales</taxon>
        <taxon>Devosiaceae</taxon>
        <taxon>Devosia</taxon>
    </lineage>
</organism>
<keyword evidence="2" id="KW-0001">2Fe-2S</keyword>
<gene>
    <name evidence="8" type="ORF">VW23_022915</name>
</gene>
<name>A0A1E5XNE8_9HYPH</name>
<evidence type="ECO:0000256" key="1">
    <source>
        <dbReference type="ARBA" id="ARBA00010914"/>
    </source>
</evidence>
<proteinExistence type="inferred from homology"/>
<feature type="domain" description="2Fe-2S ferredoxin-type" evidence="7">
    <location>
        <begin position="1"/>
        <end position="103"/>
    </location>
</feature>
<dbReference type="GO" id="GO:0046872">
    <property type="term" value="F:metal ion binding"/>
    <property type="evidence" value="ECO:0007669"/>
    <property type="project" value="UniProtKB-KW"/>
</dbReference>
<dbReference type="InterPro" id="IPR018298">
    <property type="entry name" value="Adrenodoxin_Fe-S_BS"/>
</dbReference>
<evidence type="ECO:0000256" key="2">
    <source>
        <dbReference type="ARBA" id="ARBA00022714"/>
    </source>
</evidence>
<dbReference type="GO" id="GO:0140647">
    <property type="term" value="P:P450-containing electron transport chain"/>
    <property type="evidence" value="ECO:0007669"/>
    <property type="project" value="InterPro"/>
</dbReference>
<dbReference type="InterPro" id="IPR001041">
    <property type="entry name" value="2Fe-2S_ferredoxin-type"/>
</dbReference>
<keyword evidence="4" id="KW-0408">Iron</keyword>
<evidence type="ECO:0000313" key="9">
    <source>
        <dbReference type="Proteomes" id="UP000095463"/>
    </source>
</evidence>
<dbReference type="InterPro" id="IPR012675">
    <property type="entry name" value="Beta-grasp_dom_sf"/>
</dbReference>
<dbReference type="PRINTS" id="PR00355">
    <property type="entry name" value="ADRENODOXIN"/>
</dbReference>
<dbReference type="GO" id="GO:0009055">
    <property type="term" value="F:electron transfer activity"/>
    <property type="evidence" value="ECO:0007669"/>
    <property type="project" value="TreeGrafter"/>
</dbReference>
<dbReference type="PANTHER" id="PTHR23426:SF65">
    <property type="entry name" value="FERREDOXIN-2, MITOCHONDRIAL"/>
    <property type="match status" value="1"/>
</dbReference>
<dbReference type="CDD" id="cd00207">
    <property type="entry name" value="fer2"/>
    <property type="match status" value="1"/>
</dbReference>
<sequence>MKILVTDQSGVEHELEGLDGWRTMEVIRDWGLNIKAECGGACSCATCHVYVEDGWFDKLPDPSDDEEDLLYSTLDKKPNSRLSCQILLSEELDGMRVTLAPSAAKDSEAA</sequence>
<evidence type="ECO:0000259" key="7">
    <source>
        <dbReference type="PROSITE" id="PS51085"/>
    </source>
</evidence>
<keyword evidence="9" id="KW-1185">Reference proteome</keyword>
<evidence type="ECO:0000256" key="3">
    <source>
        <dbReference type="ARBA" id="ARBA00022723"/>
    </source>
</evidence>
<dbReference type="GO" id="GO:0051537">
    <property type="term" value="F:2 iron, 2 sulfur cluster binding"/>
    <property type="evidence" value="ECO:0007669"/>
    <property type="project" value="UniProtKB-KW"/>
</dbReference>
<dbReference type="Gene3D" id="3.10.20.30">
    <property type="match status" value="1"/>
</dbReference>
<comment type="caution">
    <text evidence="8">The sequence shown here is derived from an EMBL/GenBank/DDBJ whole genome shotgun (WGS) entry which is preliminary data.</text>
</comment>
<protein>
    <submittedName>
        <fullName evidence="8">Ferredoxin</fullName>
    </submittedName>
</protein>
<dbReference type="OrthoDB" id="9799640at2"/>
<evidence type="ECO:0000313" key="8">
    <source>
        <dbReference type="EMBL" id="OEO30122.1"/>
    </source>
</evidence>
<keyword evidence="3" id="KW-0479">Metal-binding</keyword>
<dbReference type="RefSeq" id="WP_069910659.1">
    <property type="nucleotide sequence ID" value="NZ_LAJE02000231.1"/>
</dbReference>
<comment type="similarity">
    <text evidence="1">Belongs to the adrenodoxin/putidaredoxin family.</text>
</comment>
<dbReference type="PROSITE" id="PS00814">
    <property type="entry name" value="ADX"/>
    <property type="match status" value="1"/>
</dbReference>
<evidence type="ECO:0000256" key="6">
    <source>
        <dbReference type="ARBA" id="ARBA00034078"/>
    </source>
</evidence>
<dbReference type="InterPro" id="IPR036010">
    <property type="entry name" value="2Fe-2S_ferredoxin-like_sf"/>
</dbReference>
<evidence type="ECO:0000256" key="5">
    <source>
        <dbReference type="ARBA" id="ARBA00023014"/>
    </source>
</evidence>
<keyword evidence="5" id="KW-0411">Iron-sulfur</keyword>